<keyword evidence="8" id="KW-0406">Ion transport</keyword>
<comment type="similarity">
    <text evidence="2 8">Belongs to the CorA metal ion transporter (MIT) (TC 1.A.35) family.</text>
</comment>
<sequence>MAKNKQKKRTQNYKKHLGQIPGALVYTGKKEDVKLHLHSFDYTDNDIHEKDLSNIEEAFVFKDTESVTWVNLNGLNNINEIETIGSYYQLHPLLLEDIVNTSQRPKIDEYKSYIFIVLKMMYYDDNETIISEQVSFVLGKNYVLTFQEAEGDVFENVRDRIRHKKGRIRTEGADYLLYALIDAIVDHYYAIIETMGNKIEDLEDELFNGISQEDISQQIQNLKREVLKVRRAIFPLREIIGRIEKDPNSLIEEQTTHFFRDVYDHIIQVTENLDIYREMIWSLMDMYMTTISNKMNEVMKVLTIIATIFIPLTFIAGIYGMNFINMPELQYKYGYHVVWAVMILIFLAMLYYFKRKKWL</sequence>
<dbReference type="AlphaFoldDB" id="A0A2T1NFF9"/>
<feature type="transmembrane region" description="Helical" evidence="8">
    <location>
        <begin position="333"/>
        <end position="353"/>
    </location>
</feature>
<protein>
    <recommendedName>
        <fullName evidence="8">Magnesium transport protein CorA</fullName>
    </recommendedName>
</protein>
<evidence type="ECO:0000256" key="2">
    <source>
        <dbReference type="ARBA" id="ARBA00009765"/>
    </source>
</evidence>
<dbReference type="NCBIfam" id="TIGR00383">
    <property type="entry name" value="corA"/>
    <property type="match status" value="1"/>
</dbReference>
<accession>A0A2T1NFF9</accession>
<dbReference type="SUPFAM" id="SSF143865">
    <property type="entry name" value="CorA soluble domain-like"/>
    <property type="match status" value="1"/>
</dbReference>
<dbReference type="Gene3D" id="1.20.58.340">
    <property type="entry name" value="Magnesium transport protein CorA, transmembrane region"/>
    <property type="match status" value="2"/>
</dbReference>
<evidence type="ECO:0000256" key="6">
    <source>
        <dbReference type="ARBA" id="ARBA00022989"/>
    </source>
</evidence>
<comment type="subcellular location">
    <subcellularLocation>
        <location evidence="1">Cell membrane</location>
        <topology evidence="1">Multi-pass membrane protein</topology>
    </subcellularLocation>
    <subcellularLocation>
        <location evidence="8">Membrane</location>
        <topology evidence="8">Multi-pass membrane protein</topology>
    </subcellularLocation>
</comment>
<comment type="function">
    <text evidence="8">Mediates influx of magnesium ions.</text>
</comment>
<evidence type="ECO:0000256" key="3">
    <source>
        <dbReference type="ARBA" id="ARBA00022448"/>
    </source>
</evidence>
<dbReference type="PANTHER" id="PTHR46494:SF1">
    <property type="entry name" value="CORA FAMILY METAL ION TRANSPORTER (EUROFUNG)"/>
    <property type="match status" value="1"/>
</dbReference>
<dbReference type="OrthoDB" id="9803416at2"/>
<keyword evidence="5 8" id="KW-0812">Transmembrane</keyword>
<dbReference type="FunFam" id="1.20.58.340:FF:000012">
    <property type="entry name" value="Magnesium transport protein CorA"/>
    <property type="match status" value="1"/>
</dbReference>
<dbReference type="Gene3D" id="3.30.460.20">
    <property type="entry name" value="CorA soluble domain-like"/>
    <property type="match status" value="1"/>
</dbReference>
<reference evidence="9 10" key="1">
    <citation type="submission" date="2018-03" db="EMBL/GenBank/DDBJ databases">
        <title>Mesoflavibacter sp. HG37 and Mesoflavibacter sp. HG96 sp.nov., two marine bacteria isolated from seawater of Western Pacific Ocean.</title>
        <authorList>
            <person name="Cheng H."/>
            <person name="Wu Y.-H."/>
            <person name="Guo L.-L."/>
            <person name="Xu X.-W."/>
        </authorList>
    </citation>
    <scope>NUCLEOTIDE SEQUENCE [LARGE SCALE GENOMIC DNA]</scope>
    <source>
        <strain evidence="9 10">KCTC 42117</strain>
    </source>
</reference>
<keyword evidence="8" id="KW-0460">Magnesium</keyword>
<evidence type="ECO:0000256" key="8">
    <source>
        <dbReference type="RuleBase" id="RU362010"/>
    </source>
</evidence>
<dbReference type="CDD" id="cd12828">
    <property type="entry name" value="TmCorA-like_1"/>
    <property type="match status" value="1"/>
</dbReference>
<keyword evidence="3 8" id="KW-0813">Transport</keyword>
<dbReference type="InterPro" id="IPR004488">
    <property type="entry name" value="Mg/Co-transport_prot_CorA"/>
</dbReference>
<gene>
    <name evidence="8 9" type="primary">corA</name>
    <name evidence="9" type="ORF">C7H61_08000</name>
</gene>
<dbReference type="InterPro" id="IPR045863">
    <property type="entry name" value="CorA_TM1_TM2"/>
</dbReference>
<evidence type="ECO:0000256" key="5">
    <source>
        <dbReference type="ARBA" id="ARBA00022692"/>
    </source>
</evidence>
<dbReference type="GO" id="GO:0015087">
    <property type="term" value="F:cobalt ion transmembrane transporter activity"/>
    <property type="evidence" value="ECO:0007669"/>
    <property type="project" value="UniProtKB-UniRule"/>
</dbReference>
<dbReference type="RefSeq" id="WP_106678724.1">
    <property type="nucleotide sequence ID" value="NZ_JACHWV010000007.1"/>
</dbReference>
<dbReference type="GO" id="GO:0000287">
    <property type="term" value="F:magnesium ion binding"/>
    <property type="evidence" value="ECO:0007669"/>
    <property type="project" value="TreeGrafter"/>
</dbReference>
<dbReference type="GO" id="GO:0050897">
    <property type="term" value="F:cobalt ion binding"/>
    <property type="evidence" value="ECO:0007669"/>
    <property type="project" value="TreeGrafter"/>
</dbReference>
<name>A0A2T1NFF9_9FLAO</name>
<organism evidence="9 10">
    <name type="scientific">Mesoflavibacter zeaxanthinifaciens subsp. sabulilitoris</name>
    <dbReference type="NCBI Taxonomy" id="1520893"/>
    <lineage>
        <taxon>Bacteria</taxon>
        <taxon>Pseudomonadati</taxon>
        <taxon>Bacteroidota</taxon>
        <taxon>Flavobacteriia</taxon>
        <taxon>Flavobacteriales</taxon>
        <taxon>Flavobacteriaceae</taxon>
        <taxon>Mesoflavibacter</taxon>
    </lineage>
</organism>
<keyword evidence="7 8" id="KW-0472">Membrane</keyword>
<dbReference type="GO" id="GO:0005886">
    <property type="term" value="C:plasma membrane"/>
    <property type="evidence" value="ECO:0007669"/>
    <property type="project" value="UniProtKB-SubCell"/>
</dbReference>
<evidence type="ECO:0000256" key="4">
    <source>
        <dbReference type="ARBA" id="ARBA00022475"/>
    </source>
</evidence>
<dbReference type="InterPro" id="IPR002523">
    <property type="entry name" value="MgTranspt_CorA/ZnTranspt_ZntB"/>
</dbReference>
<dbReference type="Proteomes" id="UP000238430">
    <property type="component" value="Unassembled WGS sequence"/>
</dbReference>
<keyword evidence="6 8" id="KW-1133">Transmembrane helix</keyword>
<dbReference type="InterPro" id="IPR045861">
    <property type="entry name" value="CorA_cytoplasmic_dom"/>
</dbReference>
<evidence type="ECO:0000313" key="10">
    <source>
        <dbReference type="Proteomes" id="UP000238430"/>
    </source>
</evidence>
<dbReference type="EMBL" id="PXOT01000022">
    <property type="protein sequence ID" value="PSG91182.1"/>
    <property type="molecule type" value="Genomic_DNA"/>
</dbReference>
<evidence type="ECO:0000313" key="9">
    <source>
        <dbReference type="EMBL" id="PSG91182.1"/>
    </source>
</evidence>
<feature type="transmembrane region" description="Helical" evidence="8">
    <location>
        <begin position="301"/>
        <end position="321"/>
    </location>
</feature>
<dbReference type="Pfam" id="PF01544">
    <property type="entry name" value="CorA"/>
    <property type="match status" value="1"/>
</dbReference>
<comment type="caution">
    <text evidence="9">The sequence shown here is derived from an EMBL/GenBank/DDBJ whole genome shotgun (WGS) entry which is preliminary data.</text>
</comment>
<dbReference type="GO" id="GO:0015095">
    <property type="term" value="F:magnesium ion transmembrane transporter activity"/>
    <property type="evidence" value="ECO:0007669"/>
    <property type="project" value="UniProtKB-UniRule"/>
</dbReference>
<dbReference type="SUPFAM" id="SSF144083">
    <property type="entry name" value="Magnesium transport protein CorA, transmembrane region"/>
    <property type="match status" value="1"/>
</dbReference>
<dbReference type="PANTHER" id="PTHR46494">
    <property type="entry name" value="CORA FAMILY METAL ION TRANSPORTER (EUROFUNG)"/>
    <property type="match status" value="1"/>
</dbReference>
<evidence type="ECO:0000256" key="7">
    <source>
        <dbReference type="ARBA" id="ARBA00023136"/>
    </source>
</evidence>
<proteinExistence type="inferred from homology"/>
<keyword evidence="10" id="KW-1185">Reference proteome</keyword>
<evidence type="ECO:0000256" key="1">
    <source>
        <dbReference type="ARBA" id="ARBA00004651"/>
    </source>
</evidence>
<keyword evidence="4 8" id="KW-1003">Cell membrane</keyword>